<organism evidence="17 18">
    <name type="scientific">Symmachiella dynata</name>
    <dbReference type="NCBI Taxonomy" id="2527995"/>
    <lineage>
        <taxon>Bacteria</taxon>
        <taxon>Pseudomonadati</taxon>
        <taxon>Planctomycetota</taxon>
        <taxon>Planctomycetia</taxon>
        <taxon>Planctomycetales</taxon>
        <taxon>Planctomycetaceae</taxon>
        <taxon>Symmachiella</taxon>
    </lineage>
</organism>
<keyword evidence="8" id="KW-0547">Nucleotide-binding</keyword>
<evidence type="ECO:0000256" key="12">
    <source>
        <dbReference type="ARBA" id="ARBA00023136"/>
    </source>
</evidence>
<dbReference type="GO" id="GO:0045121">
    <property type="term" value="C:membrane raft"/>
    <property type="evidence" value="ECO:0007669"/>
    <property type="project" value="UniProtKB-SubCell"/>
</dbReference>
<dbReference type="NCBIfam" id="TIGR00229">
    <property type="entry name" value="sensory_box"/>
    <property type="match status" value="1"/>
</dbReference>
<dbReference type="EC" id="2.7.13.3" evidence="4"/>
<dbReference type="SUPFAM" id="SSF47384">
    <property type="entry name" value="Homodimeric domain of signal transducing histidine kinase"/>
    <property type="match status" value="1"/>
</dbReference>
<gene>
    <name evidence="17" type="primary">phoR_1</name>
    <name evidence="17" type="ORF">Mal52_22950</name>
</gene>
<evidence type="ECO:0000256" key="7">
    <source>
        <dbReference type="ARBA" id="ARBA00022679"/>
    </source>
</evidence>
<protein>
    <recommendedName>
        <fullName evidence="4">histidine kinase</fullName>
        <ecNumber evidence="4">2.7.13.3</ecNumber>
    </recommendedName>
</protein>
<dbReference type="InterPro" id="IPR000014">
    <property type="entry name" value="PAS"/>
</dbReference>
<keyword evidence="7 17" id="KW-0808">Transferase</keyword>
<evidence type="ECO:0000256" key="3">
    <source>
        <dbReference type="ARBA" id="ARBA00004314"/>
    </source>
</evidence>
<evidence type="ECO:0000256" key="10">
    <source>
        <dbReference type="ARBA" id="ARBA00022840"/>
    </source>
</evidence>
<dbReference type="Pfam" id="PF08448">
    <property type="entry name" value="PAS_4"/>
    <property type="match status" value="1"/>
</dbReference>
<evidence type="ECO:0000256" key="9">
    <source>
        <dbReference type="ARBA" id="ARBA00022777"/>
    </source>
</evidence>
<keyword evidence="13" id="KW-0812">Transmembrane</keyword>
<feature type="domain" description="HAMP" evidence="16">
    <location>
        <begin position="77"/>
        <end position="129"/>
    </location>
</feature>
<evidence type="ECO:0000313" key="17">
    <source>
        <dbReference type="EMBL" id="QDU43818.1"/>
    </source>
</evidence>
<comment type="catalytic activity">
    <reaction evidence="1">
        <text>ATP + protein L-histidine = ADP + protein N-phospho-L-histidine.</text>
        <dbReference type="EC" id="2.7.13.3"/>
    </reaction>
</comment>
<dbReference type="CDD" id="cd00130">
    <property type="entry name" value="PAS"/>
    <property type="match status" value="1"/>
</dbReference>
<dbReference type="SUPFAM" id="SSF55874">
    <property type="entry name" value="ATPase domain of HSP90 chaperone/DNA topoisomerase II/histidine kinase"/>
    <property type="match status" value="1"/>
</dbReference>
<dbReference type="InterPro" id="IPR050351">
    <property type="entry name" value="BphY/WalK/GraS-like"/>
</dbReference>
<dbReference type="AlphaFoldDB" id="A0A517ZMW0"/>
<dbReference type="InterPro" id="IPR005467">
    <property type="entry name" value="His_kinase_dom"/>
</dbReference>
<keyword evidence="6" id="KW-0597">Phosphoprotein</keyword>
<dbReference type="InterPro" id="IPR003594">
    <property type="entry name" value="HATPase_dom"/>
</dbReference>
<dbReference type="GO" id="GO:0000155">
    <property type="term" value="F:phosphorelay sensor kinase activity"/>
    <property type="evidence" value="ECO:0007669"/>
    <property type="project" value="InterPro"/>
</dbReference>
<sequence length="476" mass="51993">MNATRSSTTENALATNASSPWGGWTAVYRLGIAVIGVLILVVSFTLRDHISAVLWSTAAAIGILMVISWLVHFLVERRMRQPLQDLALVLEKMTEGRFDMPLPATTAVAYPGLAESLAKMSMLVAGRMRHLKTERDQLRIVIDSLAEGVIAVDSEQRIILAGGAACRMFGLTEGTALGRPIWELIRNPQLQEWIAAALKQSAPIHGEMQIHTPKTRILAMSVARLAGKPAPGAVVVAHDITEIRRLEKVRQEFVANASHELKTPITSIRAYVETLLNGAIDDENHRIKFLNTIDEQAGRLDATVRDLLTLAHIEADDANPTPAPTDIAHIAQRCKEHHRPAADRKSVTVTLHAPETPVIVAIGDEALDTILSNLVDNAIKYTSEEGSVTVSWYADDSQGVIEVEDTGIGIPQKHLNRIFERFYRVDRGRSRDQGGTGLGLAIVKHMVQSADGQIEISSTVGRGTTFTLRFPLAQPS</sequence>
<feature type="domain" description="Histidine kinase" evidence="14">
    <location>
        <begin position="256"/>
        <end position="474"/>
    </location>
</feature>
<dbReference type="InterPro" id="IPR036890">
    <property type="entry name" value="HATPase_C_sf"/>
</dbReference>
<dbReference type="GO" id="GO:0005886">
    <property type="term" value="C:plasma membrane"/>
    <property type="evidence" value="ECO:0007669"/>
    <property type="project" value="UniProtKB-SubCell"/>
</dbReference>
<dbReference type="Gene3D" id="3.30.565.10">
    <property type="entry name" value="Histidine kinase-like ATPase, C-terminal domain"/>
    <property type="match status" value="1"/>
</dbReference>
<name>A0A517ZMW0_9PLAN</name>
<dbReference type="InterPro" id="IPR003660">
    <property type="entry name" value="HAMP_dom"/>
</dbReference>
<dbReference type="FunFam" id="3.30.565.10:FF:000023">
    <property type="entry name" value="PAS domain-containing sensor histidine kinase"/>
    <property type="match status" value="1"/>
</dbReference>
<reference evidence="17 18" key="1">
    <citation type="submission" date="2019-02" db="EMBL/GenBank/DDBJ databases">
        <title>Deep-cultivation of Planctomycetes and their phenomic and genomic characterization uncovers novel biology.</title>
        <authorList>
            <person name="Wiegand S."/>
            <person name="Jogler M."/>
            <person name="Boedeker C."/>
            <person name="Pinto D."/>
            <person name="Vollmers J."/>
            <person name="Rivas-Marin E."/>
            <person name="Kohn T."/>
            <person name="Peeters S.H."/>
            <person name="Heuer A."/>
            <person name="Rast P."/>
            <person name="Oberbeckmann S."/>
            <person name="Bunk B."/>
            <person name="Jeske O."/>
            <person name="Meyerdierks A."/>
            <person name="Storesund J.E."/>
            <person name="Kallscheuer N."/>
            <person name="Luecker S."/>
            <person name="Lage O.M."/>
            <person name="Pohl T."/>
            <person name="Merkel B.J."/>
            <person name="Hornburger P."/>
            <person name="Mueller R.-W."/>
            <person name="Bruemmer F."/>
            <person name="Labrenz M."/>
            <person name="Spormann A.M."/>
            <person name="Op den Camp H."/>
            <person name="Overmann J."/>
            <person name="Amann R."/>
            <person name="Jetten M.S.M."/>
            <person name="Mascher T."/>
            <person name="Medema M.H."/>
            <person name="Devos D.P."/>
            <person name="Kaster A.-K."/>
            <person name="Ovreas L."/>
            <person name="Rohde M."/>
            <person name="Galperin M.Y."/>
            <person name="Jogler C."/>
        </authorList>
    </citation>
    <scope>NUCLEOTIDE SEQUENCE [LARGE SCALE GENOMIC DNA]</scope>
    <source>
        <strain evidence="17 18">Mal52</strain>
    </source>
</reference>
<dbReference type="Pfam" id="PF02518">
    <property type="entry name" value="HATPase_c"/>
    <property type="match status" value="1"/>
</dbReference>
<evidence type="ECO:0000259" key="15">
    <source>
        <dbReference type="PROSITE" id="PS50112"/>
    </source>
</evidence>
<dbReference type="GO" id="GO:0016036">
    <property type="term" value="P:cellular response to phosphate starvation"/>
    <property type="evidence" value="ECO:0007669"/>
    <property type="project" value="TreeGrafter"/>
</dbReference>
<evidence type="ECO:0000256" key="1">
    <source>
        <dbReference type="ARBA" id="ARBA00000085"/>
    </source>
</evidence>
<evidence type="ECO:0000256" key="13">
    <source>
        <dbReference type="SAM" id="Phobius"/>
    </source>
</evidence>
<evidence type="ECO:0000259" key="14">
    <source>
        <dbReference type="PROSITE" id="PS50109"/>
    </source>
</evidence>
<keyword evidence="18" id="KW-1185">Reference proteome</keyword>
<dbReference type="CDD" id="cd00082">
    <property type="entry name" value="HisKA"/>
    <property type="match status" value="1"/>
</dbReference>
<dbReference type="FunFam" id="1.10.287.130:FF:000001">
    <property type="entry name" value="Two-component sensor histidine kinase"/>
    <property type="match status" value="1"/>
</dbReference>
<keyword evidence="5" id="KW-1003">Cell membrane</keyword>
<dbReference type="RefSeq" id="WP_145376110.1">
    <property type="nucleotide sequence ID" value="NZ_CP036276.1"/>
</dbReference>
<dbReference type="PRINTS" id="PR00344">
    <property type="entry name" value="BCTRLSENSOR"/>
</dbReference>
<dbReference type="InterPro" id="IPR004358">
    <property type="entry name" value="Sig_transdc_His_kin-like_C"/>
</dbReference>
<dbReference type="PROSITE" id="PS50109">
    <property type="entry name" value="HIS_KIN"/>
    <property type="match status" value="1"/>
</dbReference>
<dbReference type="InterPro" id="IPR035965">
    <property type="entry name" value="PAS-like_dom_sf"/>
</dbReference>
<dbReference type="PROSITE" id="PS50112">
    <property type="entry name" value="PAS"/>
    <property type="match status" value="1"/>
</dbReference>
<dbReference type="Proteomes" id="UP000319383">
    <property type="component" value="Chromosome"/>
</dbReference>
<dbReference type="Gene3D" id="3.30.450.20">
    <property type="entry name" value="PAS domain"/>
    <property type="match status" value="1"/>
</dbReference>
<keyword evidence="12 13" id="KW-0472">Membrane</keyword>
<keyword evidence="13" id="KW-1133">Transmembrane helix</keyword>
<accession>A0A517ZMW0</accession>
<dbReference type="PANTHER" id="PTHR45453">
    <property type="entry name" value="PHOSPHATE REGULON SENSOR PROTEIN PHOR"/>
    <property type="match status" value="1"/>
</dbReference>
<dbReference type="KEGG" id="sdyn:Mal52_22950"/>
<feature type="domain" description="PAS" evidence="15">
    <location>
        <begin position="134"/>
        <end position="185"/>
    </location>
</feature>
<dbReference type="GO" id="GO:0005524">
    <property type="term" value="F:ATP binding"/>
    <property type="evidence" value="ECO:0007669"/>
    <property type="project" value="UniProtKB-KW"/>
</dbReference>
<dbReference type="SUPFAM" id="SSF55785">
    <property type="entry name" value="PYP-like sensor domain (PAS domain)"/>
    <property type="match status" value="1"/>
</dbReference>
<dbReference type="InterPro" id="IPR003661">
    <property type="entry name" value="HisK_dim/P_dom"/>
</dbReference>
<evidence type="ECO:0000256" key="2">
    <source>
        <dbReference type="ARBA" id="ARBA00004236"/>
    </source>
</evidence>
<keyword evidence="11" id="KW-0902">Two-component regulatory system</keyword>
<evidence type="ECO:0000259" key="16">
    <source>
        <dbReference type="PROSITE" id="PS50885"/>
    </source>
</evidence>
<evidence type="ECO:0000256" key="11">
    <source>
        <dbReference type="ARBA" id="ARBA00023012"/>
    </source>
</evidence>
<feature type="transmembrane region" description="Helical" evidence="13">
    <location>
        <begin position="26"/>
        <end position="46"/>
    </location>
</feature>
<evidence type="ECO:0000313" key="18">
    <source>
        <dbReference type="Proteomes" id="UP000319383"/>
    </source>
</evidence>
<comment type="subcellular location">
    <subcellularLocation>
        <location evidence="2">Cell membrane</location>
    </subcellularLocation>
    <subcellularLocation>
        <location evidence="3">Membrane raft</location>
        <topology evidence="3">Multi-pass membrane protein</topology>
    </subcellularLocation>
</comment>
<dbReference type="EMBL" id="CP036276">
    <property type="protein sequence ID" value="QDU43818.1"/>
    <property type="molecule type" value="Genomic_DNA"/>
</dbReference>
<dbReference type="Gene3D" id="1.10.287.130">
    <property type="match status" value="1"/>
</dbReference>
<dbReference type="PANTHER" id="PTHR45453:SF1">
    <property type="entry name" value="PHOSPHATE REGULON SENSOR PROTEIN PHOR"/>
    <property type="match status" value="1"/>
</dbReference>
<dbReference type="InterPro" id="IPR036097">
    <property type="entry name" value="HisK_dim/P_sf"/>
</dbReference>
<feature type="transmembrane region" description="Helical" evidence="13">
    <location>
        <begin position="53"/>
        <end position="75"/>
    </location>
</feature>
<evidence type="ECO:0000256" key="8">
    <source>
        <dbReference type="ARBA" id="ARBA00022741"/>
    </source>
</evidence>
<keyword evidence="10" id="KW-0067">ATP-binding</keyword>
<dbReference type="PROSITE" id="PS50885">
    <property type="entry name" value="HAMP"/>
    <property type="match status" value="1"/>
</dbReference>
<dbReference type="SMART" id="SM00091">
    <property type="entry name" value="PAS"/>
    <property type="match status" value="1"/>
</dbReference>
<evidence type="ECO:0000256" key="4">
    <source>
        <dbReference type="ARBA" id="ARBA00012438"/>
    </source>
</evidence>
<proteinExistence type="predicted"/>
<dbReference type="Pfam" id="PF00512">
    <property type="entry name" value="HisKA"/>
    <property type="match status" value="1"/>
</dbReference>
<keyword evidence="9" id="KW-0418">Kinase</keyword>
<dbReference type="InterPro" id="IPR013656">
    <property type="entry name" value="PAS_4"/>
</dbReference>
<dbReference type="SMART" id="SM00387">
    <property type="entry name" value="HATPase_c"/>
    <property type="match status" value="1"/>
</dbReference>
<dbReference type="SMART" id="SM00388">
    <property type="entry name" value="HisKA"/>
    <property type="match status" value="1"/>
</dbReference>
<evidence type="ECO:0000256" key="6">
    <source>
        <dbReference type="ARBA" id="ARBA00022553"/>
    </source>
</evidence>
<dbReference type="GO" id="GO:0004721">
    <property type="term" value="F:phosphoprotein phosphatase activity"/>
    <property type="evidence" value="ECO:0007669"/>
    <property type="project" value="TreeGrafter"/>
</dbReference>
<evidence type="ECO:0000256" key="5">
    <source>
        <dbReference type="ARBA" id="ARBA00022475"/>
    </source>
</evidence>